<organism evidence="6 7">
    <name type="scientific">Marinitenerispora sediminis</name>
    <dbReference type="NCBI Taxonomy" id="1931232"/>
    <lineage>
        <taxon>Bacteria</taxon>
        <taxon>Bacillati</taxon>
        <taxon>Actinomycetota</taxon>
        <taxon>Actinomycetes</taxon>
        <taxon>Streptosporangiales</taxon>
        <taxon>Nocardiopsidaceae</taxon>
        <taxon>Marinitenerispora</taxon>
    </lineage>
</organism>
<dbReference type="PANTHER" id="PTHR31480">
    <property type="entry name" value="BIFUNCTIONAL LYCOPENE CYCLASE/PHYTOENE SYNTHASE"/>
    <property type="match status" value="1"/>
</dbReference>
<dbReference type="CDD" id="cd00683">
    <property type="entry name" value="Trans_IPPS_HH"/>
    <property type="match status" value="1"/>
</dbReference>
<dbReference type="InterPro" id="IPR019845">
    <property type="entry name" value="Squalene/phytoene_synthase_CS"/>
</dbReference>
<evidence type="ECO:0000313" key="7">
    <source>
        <dbReference type="Proteomes" id="UP000253318"/>
    </source>
</evidence>
<dbReference type="PROSITE" id="PS01045">
    <property type="entry name" value="SQUALEN_PHYTOEN_SYN_2"/>
    <property type="match status" value="1"/>
</dbReference>
<gene>
    <name evidence="6" type="ORF">DEF24_21680</name>
</gene>
<keyword evidence="7" id="KW-1185">Reference proteome</keyword>
<comment type="caution">
    <text evidence="6">The sequence shown here is derived from an EMBL/GenBank/DDBJ whole genome shotgun (WGS) entry which is preliminary data.</text>
</comment>
<dbReference type="Gene3D" id="1.10.600.10">
    <property type="entry name" value="Farnesyl Diphosphate Synthase"/>
    <property type="match status" value="1"/>
</dbReference>
<dbReference type="SUPFAM" id="SSF48576">
    <property type="entry name" value="Terpenoid synthases"/>
    <property type="match status" value="1"/>
</dbReference>
<keyword evidence="3" id="KW-0808">Transferase</keyword>
<dbReference type="FunFam" id="1.10.600.10:FF:000020">
    <property type="entry name" value="Phytoene synthase"/>
    <property type="match status" value="1"/>
</dbReference>
<protein>
    <submittedName>
        <fullName evidence="6">Phytoene synthase</fullName>
    </submittedName>
</protein>
<keyword evidence="4" id="KW-0125">Carotenoid biosynthesis</keyword>
<dbReference type="Proteomes" id="UP000253318">
    <property type="component" value="Unassembled WGS sequence"/>
</dbReference>
<dbReference type="Pfam" id="PF00494">
    <property type="entry name" value="SQS_PSY"/>
    <property type="match status" value="1"/>
</dbReference>
<dbReference type="SFLD" id="SFLDS00005">
    <property type="entry name" value="Isoprenoid_Synthase_Type_I"/>
    <property type="match status" value="1"/>
</dbReference>
<dbReference type="AlphaFoldDB" id="A0A368T0L4"/>
<dbReference type="UniPathway" id="UPA00799"/>
<evidence type="ECO:0000256" key="1">
    <source>
        <dbReference type="ARBA" id="ARBA00004684"/>
    </source>
</evidence>
<sequence length="320" mass="34527">MRAVEAELDAAGIGGADLRAAYARCRALHARHGRTYYLATRVLPPDRRPAVHALYGFARWVDDVVDGTAACRVRDPAAVVDAVAAELRAALAGAPARRPVVRAVADTAARHAIDPEYFTAFMASMRMDLTVTGYPSYADLRRYMYGSAAVIGLQVLPVLGSTAPRDHAAPYAAALGEAFQLTNFLRDVAEDLDRGRVYLPADVLAAYGADRALLRHCRTTRRQDRRVRAALAELVGLNRGVYRSAEPGIAMLAPVARPCVATAFRLYSGILDEIQKADYDVWTRRHAVPTARRVRVALPALGRALAARTAASLPTGRAGA</sequence>
<dbReference type="GO" id="GO:0016117">
    <property type="term" value="P:carotenoid biosynthetic process"/>
    <property type="evidence" value="ECO:0007669"/>
    <property type="project" value="UniProtKB-KW"/>
</dbReference>
<dbReference type="InterPro" id="IPR008949">
    <property type="entry name" value="Isoprenoid_synthase_dom_sf"/>
</dbReference>
<dbReference type="GO" id="GO:0004311">
    <property type="term" value="F:geranylgeranyl diphosphate synthase activity"/>
    <property type="evidence" value="ECO:0007669"/>
    <property type="project" value="InterPro"/>
</dbReference>
<dbReference type="RefSeq" id="WP_114398542.1">
    <property type="nucleotide sequence ID" value="NZ_QEIM01000078.1"/>
</dbReference>
<comment type="similarity">
    <text evidence="2">Belongs to the phytoene/squalene synthase family.</text>
</comment>
<dbReference type="EMBL" id="QEIN01000214">
    <property type="protein sequence ID" value="RCV52656.1"/>
    <property type="molecule type" value="Genomic_DNA"/>
</dbReference>
<evidence type="ECO:0000256" key="2">
    <source>
        <dbReference type="ARBA" id="ARBA00006251"/>
    </source>
</evidence>
<comment type="pathway">
    <text evidence="1">Carotenoid biosynthesis; phytoene biosynthesis.</text>
</comment>
<evidence type="ECO:0000313" key="6">
    <source>
        <dbReference type="EMBL" id="RCV52656.1"/>
    </source>
</evidence>
<dbReference type="InterPro" id="IPR002060">
    <property type="entry name" value="Squ/phyt_synthse"/>
</dbReference>
<evidence type="ECO:0000256" key="5">
    <source>
        <dbReference type="ARBA" id="ARBA00053028"/>
    </source>
</evidence>
<dbReference type="InterPro" id="IPR044843">
    <property type="entry name" value="Trans_IPPS_bact-type"/>
</dbReference>
<comment type="cofactor">
    <cofactor evidence="5">
        <name>ATP</name>
        <dbReference type="ChEBI" id="CHEBI:30616"/>
    </cofactor>
</comment>
<evidence type="ECO:0000256" key="3">
    <source>
        <dbReference type="ARBA" id="ARBA00022679"/>
    </source>
</evidence>
<name>A0A368T0L4_9ACTN</name>
<dbReference type="OrthoDB" id="9807580at2"/>
<dbReference type="GO" id="GO:0051996">
    <property type="term" value="F:squalene synthase [NAD(P)H] activity"/>
    <property type="evidence" value="ECO:0007669"/>
    <property type="project" value="InterPro"/>
</dbReference>
<reference evidence="6 7" key="1">
    <citation type="submission" date="2018-04" db="EMBL/GenBank/DDBJ databases">
        <title>Novel actinobacteria from marine sediment.</title>
        <authorList>
            <person name="Ng Z.Y."/>
            <person name="Tan G.Y.A."/>
        </authorList>
    </citation>
    <scope>NUCLEOTIDE SEQUENCE [LARGE SCALE GENOMIC DNA]</scope>
    <source>
        <strain evidence="6 7">TPS81</strain>
    </source>
</reference>
<dbReference type="SFLD" id="SFLDG01018">
    <property type="entry name" value="Squalene/Phytoene_Synthase_Lik"/>
    <property type="match status" value="1"/>
</dbReference>
<proteinExistence type="inferred from homology"/>
<dbReference type="InterPro" id="IPR033904">
    <property type="entry name" value="Trans_IPPS_HH"/>
</dbReference>
<evidence type="ECO:0000256" key="4">
    <source>
        <dbReference type="ARBA" id="ARBA00022746"/>
    </source>
</evidence>
<dbReference type="SFLD" id="SFLDG01212">
    <property type="entry name" value="Phytoene_synthase_like"/>
    <property type="match status" value="1"/>
</dbReference>
<accession>A0A368T0L4</accession>